<evidence type="ECO:0000313" key="3">
    <source>
        <dbReference type="Proteomes" id="UP000587070"/>
    </source>
</evidence>
<dbReference type="InterPro" id="IPR050508">
    <property type="entry name" value="Methyltransf_Superfamily"/>
</dbReference>
<dbReference type="InterPro" id="IPR029063">
    <property type="entry name" value="SAM-dependent_MTases_sf"/>
</dbReference>
<dbReference type="CDD" id="cd02440">
    <property type="entry name" value="AdoMet_MTases"/>
    <property type="match status" value="1"/>
</dbReference>
<name>A0A840GKA0_RHOTE</name>
<gene>
    <name evidence="2" type="ORF">GGD90_003262</name>
</gene>
<organism evidence="2 3">
    <name type="scientific">Rhodocyclus tenuis</name>
    <name type="common">Rhodospirillum tenue</name>
    <dbReference type="NCBI Taxonomy" id="1066"/>
    <lineage>
        <taxon>Bacteria</taxon>
        <taxon>Pseudomonadati</taxon>
        <taxon>Pseudomonadota</taxon>
        <taxon>Betaproteobacteria</taxon>
        <taxon>Rhodocyclales</taxon>
        <taxon>Rhodocyclaceae</taxon>
        <taxon>Rhodocyclus</taxon>
    </lineage>
</organism>
<dbReference type="EMBL" id="JACIGE010000014">
    <property type="protein sequence ID" value="MBB4248862.1"/>
    <property type="molecule type" value="Genomic_DNA"/>
</dbReference>
<dbReference type="GO" id="GO:0008757">
    <property type="term" value="F:S-adenosylmethionine-dependent methyltransferase activity"/>
    <property type="evidence" value="ECO:0007669"/>
    <property type="project" value="InterPro"/>
</dbReference>
<evidence type="ECO:0000259" key="1">
    <source>
        <dbReference type="Pfam" id="PF08241"/>
    </source>
</evidence>
<comment type="caution">
    <text evidence="2">The sequence shown here is derived from an EMBL/GenBank/DDBJ whole genome shotgun (WGS) entry which is preliminary data.</text>
</comment>
<feature type="domain" description="Methyltransferase type 11" evidence="1">
    <location>
        <begin position="44"/>
        <end position="133"/>
    </location>
</feature>
<dbReference type="SUPFAM" id="SSF53335">
    <property type="entry name" value="S-adenosyl-L-methionine-dependent methyltransferases"/>
    <property type="match status" value="1"/>
</dbReference>
<reference evidence="2 3" key="1">
    <citation type="submission" date="2020-08" db="EMBL/GenBank/DDBJ databases">
        <title>Genome sequencing of Purple Non-Sulfur Bacteria from various extreme environments.</title>
        <authorList>
            <person name="Mayer M."/>
        </authorList>
    </citation>
    <scope>NUCLEOTIDE SEQUENCE [LARGE SCALE GENOMIC DNA]</scope>
    <source>
        <strain evidence="2 3">2761</strain>
    </source>
</reference>
<dbReference type="PANTHER" id="PTHR42912:SF80">
    <property type="entry name" value="METHYLTRANSFERASE DOMAIN-CONTAINING PROTEIN"/>
    <property type="match status" value="1"/>
</dbReference>
<proteinExistence type="predicted"/>
<sequence length="198" mass="21684">MSLKHSYALIAPFYDAALGDGMNATRQRSLSALPEAPARVLINGVGTGLDLPHLPRQHHYVGVDLTSAMLARACRRAGGLEFRAVQGDVQRLPFADASFDHAVLHLILAVVPDPAACLREAARVVAPGGSVLIFDKFLRPGQRAPLRRLINPLLRRVATRLDVVFEETLVQAPRLVLEADEPALAGGWFRLIRLRRTH</sequence>
<dbReference type="Gene3D" id="3.40.50.150">
    <property type="entry name" value="Vaccinia Virus protein VP39"/>
    <property type="match status" value="1"/>
</dbReference>
<dbReference type="AlphaFoldDB" id="A0A840GKA0"/>
<dbReference type="Pfam" id="PF08241">
    <property type="entry name" value="Methyltransf_11"/>
    <property type="match status" value="1"/>
</dbReference>
<dbReference type="PANTHER" id="PTHR42912">
    <property type="entry name" value="METHYLTRANSFERASE"/>
    <property type="match status" value="1"/>
</dbReference>
<keyword evidence="2" id="KW-0808">Transferase</keyword>
<dbReference type="GO" id="GO:0032259">
    <property type="term" value="P:methylation"/>
    <property type="evidence" value="ECO:0007669"/>
    <property type="project" value="UniProtKB-KW"/>
</dbReference>
<dbReference type="RefSeq" id="WP_153117732.1">
    <property type="nucleotide sequence ID" value="NZ_JACIGE010000014.1"/>
</dbReference>
<dbReference type="Proteomes" id="UP000587070">
    <property type="component" value="Unassembled WGS sequence"/>
</dbReference>
<accession>A0A840GKA0</accession>
<keyword evidence="2" id="KW-0489">Methyltransferase</keyword>
<evidence type="ECO:0000313" key="2">
    <source>
        <dbReference type="EMBL" id="MBB4248862.1"/>
    </source>
</evidence>
<dbReference type="InterPro" id="IPR013216">
    <property type="entry name" value="Methyltransf_11"/>
</dbReference>
<protein>
    <submittedName>
        <fullName evidence="2">Ubiquinone/menaquinone biosynthesis C-methylase UbiE</fullName>
    </submittedName>
</protein>
<dbReference type="OrthoDB" id="323463at2"/>
<keyword evidence="3" id="KW-1185">Reference proteome</keyword>
<keyword evidence="2" id="KW-0830">Ubiquinone</keyword>